<evidence type="ECO:0000256" key="2">
    <source>
        <dbReference type="ARBA" id="ARBA00022705"/>
    </source>
</evidence>
<feature type="binding site" evidence="12">
    <location>
        <position position="560"/>
    </location>
    <ligand>
        <name>Zn(2+)</name>
        <dbReference type="ChEBI" id="CHEBI:29105"/>
        <label>2</label>
    </ligand>
</feature>
<dbReference type="FunFam" id="3.40.1440.60:FF:000001">
    <property type="entry name" value="Primosomal protein N"/>
    <property type="match status" value="1"/>
</dbReference>
<keyword evidence="3 12" id="KW-0479">Metal-binding</keyword>
<dbReference type="RefSeq" id="WP_116724187.1">
    <property type="nucleotide sequence ID" value="NZ_QCZI01000004.1"/>
</dbReference>
<dbReference type="FunFam" id="3.40.50.300:FF:000489">
    <property type="entry name" value="Primosome assembly protein PriA"/>
    <property type="match status" value="1"/>
</dbReference>
<evidence type="ECO:0000259" key="13">
    <source>
        <dbReference type="PROSITE" id="PS51192"/>
    </source>
</evidence>
<keyword evidence="16" id="KW-1185">Reference proteome</keyword>
<evidence type="ECO:0000259" key="14">
    <source>
        <dbReference type="PROSITE" id="PS51194"/>
    </source>
</evidence>
<dbReference type="GO" id="GO:0006269">
    <property type="term" value="P:DNA replication, synthesis of primer"/>
    <property type="evidence" value="ECO:0007669"/>
    <property type="project" value="UniProtKB-KW"/>
</dbReference>
<dbReference type="PANTHER" id="PTHR30580:SF0">
    <property type="entry name" value="PRIMOSOMAL PROTEIN N"/>
    <property type="match status" value="1"/>
</dbReference>
<evidence type="ECO:0000256" key="3">
    <source>
        <dbReference type="ARBA" id="ARBA00022723"/>
    </source>
</evidence>
<comment type="cofactor">
    <cofactor evidence="12">
        <name>Zn(2+)</name>
        <dbReference type="ChEBI" id="CHEBI:29105"/>
    </cofactor>
    <text evidence="12">Binds 2 zinc ions per subunit.</text>
</comment>
<gene>
    <name evidence="12 15" type="primary">priA</name>
    <name evidence="15" type="ORF">DB895_04605</name>
</gene>
<dbReference type="CDD" id="cd18804">
    <property type="entry name" value="SF2_C_priA"/>
    <property type="match status" value="1"/>
</dbReference>
<feature type="domain" description="Helicase ATP-binding" evidence="13">
    <location>
        <begin position="301"/>
        <end position="470"/>
    </location>
</feature>
<dbReference type="Gene3D" id="3.40.1440.60">
    <property type="entry name" value="PriA, 3(prime) DNA-binding domain"/>
    <property type="match status" value="1"/>
</dbReference>
<keyword evidence="6 12" id="KW-0347">Helicase</keyword>
<keyword evidence="5 12" id="KW-0378">Hydrolase</keyword>
<evidence type="ECO:0000256" key="8">
    <source>
        <dbReference type="ARBA" id="ARBA00022840"/>
    </source>
</evidence>
<dbReference type="InterPro" id="IPR042115">
    <property type="entry name" value="PriA_3primeBD_sf"/>
</dbReference>
<keyword evidence="4 12" id="KW-0547">Nucleotide-binding</keyword>
<evidence type="ECO:0000256" key="11">
    <source>
        <dbReference type="ARBA" id="ARBA00048988"/>
    </source>
</evidence>
<evidence type="ECO:0000256" key="6">
    <source>
        <dbReference type="ARBA" id="ARBA00022806"/>
    </source>
</evidence>
<evidence type="ECO:0000256" key="5">
    <source>
        <dbReference type="ARBA" id="ARBA00022801"/>
    </source>
</evidence>
<dbReference type="GO" id="GO:0016887">
    <property type="term" value="F:ATP hydrolysis activity"/>
    <property type="evidence" value="ECO:0007669"/>
    <property type="project" value="RHEA"/>
</dbReference>
<dbReference type="Pfam" id="PF18319">
    <property type="entry name" value="Zn_ribbon_PriA"/>
    <property type="match status" value="1"/>
</dbReference>
<feature type="binding site" evidence="12">
    <location>
        <position position="542"/>
    </location>
    <ligand>
        <name>Zn(2+)</name>
        <dbReference type="ChEBI" id="CHEBI:29105"/>
        <label>2</label>
    </ligand>
</feature>
<evidence type="ECO:0000313" key="15">
    <source>
        <dbReference type="EMBL" id="PWA06184.1"/>
    </source>
</evidence>
<dbReference type="GO" id="GO:0043138">
    <property type="term" value="F:3'-5' DNA helicase activity"/>
    <property type="evidence" value="ECO:0007669"/>
    <property type="project" value="UniProtKB-EC"/>
</dbReference>
<dbReference type="GO" id="GO:0005524">
    <property type="term" value="F:ATP binding"/>
    <property type="evidence" value="ECO:0007669"/>
    <property type="project" value="UniProtKB-UniRule"/>
</dbReference>
<keyword evidence="7 12" id="KW-0862">Zinc</keyword>
<sequence length="826" mass="95029">MYFVEVILPLSLAKTFTYSISETEFHYIKIGMRLAVPFGKSKIYTALAIQTHQNQPTLYDAKEIHQILDEIPVVNEIQIAHWQWIASYYMCAIGDVYRGAMPSALLLESETIISKKTNEFIDESKLSDDEFLIYQALLQQSSLKVQDIMSILNKKNIFPVVQKLIDKNILVLQEEILETYKPKLIRYIRLHSKYESNQGLSELLETLKSANKQKEIILRYFQLIASNKTRGEAERSGAKPIAVKKLIEAAESTMAIVKALIDKEIFEEYYIQEDRINFQGKMKEESLKLSEAQGNAFEEIKNNFDSKEVCLLHGVTSSGKTEIYIKLIEDYIAIGKQVLYLLPEIALTTQLVERLREYFGNKVAVFHSKFNNNERVEVWKQVMENSEKSQIVIGARSALFLPFSNLGLIIVDEEHEQTFKQQDPSPRYHARDAAIVLANSHKAKVLLGSATPSIETYFNAQSGKYGLVEISERFGNVMMPDIELVDLKDKYFRKKMSGHFSDTLIEEITTALSLGEQVILFQNRRGFSPVVECMTCGHVPQCQQCDVSLTYHKHKNQLRCHYCGYSMANPTSCHACSSPHLTTKGFGTEQIQQELVALFPDTKIGRMDQDTTRGKFGFEKIIDSFKNREIDVLVGTQMLAKGLDFDNVSLVGIMNADNMLYHPDFRAFERSFQMMTQVSGRSGRSEKRGKVIIQTYNPNHNTIQQVTNNDYVGMYKEQLYERQIYKYPPYFRLVKLTLKHRDFEKLKEGAMWLYQVMQQNLNLPVLGPEEPSISRIRNEYIRTIMVKIPQNHSLQGTKKTIRKMLDSFDSVSQFRVIKVAVNVDFY</sequence>
<dbReference type="HAMAP" id="MF_00983">
    <property type="entry name" value="PriA"/>
    <property type="match status" value="1"/>
</dbReference>
<accession>A0A2U1JMH9</accession>
<dbReference type="InterPro" id="IPR027417">
    <property type="entry name" value="P-loop_NTPase"/>
</dbReference>
<dbReference type="InterPro" id="IPR040498">
    <property type="entry name" value="PriA_CRR"/>
</dbReference>
<dbReference type="InterPro" id="IPR041222">
    <property type="entry name" value="PriA_3primeBD"/>
</dbReference>
<proteinExistence type="inferred from homology"/>
<evidence type="ECO:0000256" key="10">
    <source>
        <dbReference type="ARBA" id="ARBA00023235"/>
    </source>
</evidence>
<dbReference type="AlphaFoldDB" id="A0A2U1JMH9"/>
<comment type="function">
    <text evidence="12">Initiates the restart of stalled replication forks, which reloads the replicative helicase on sites other than the origin of replication. Recognizes and binds to abandoned replication forks and remodels them to uncover a helicase loading site. Promotes assembly of the primosome at these replication forks.</text>
</comment>
<evidence type="ECO:0000256" key="12">
    <source>
        <dbReference type="HAMAP-Rule" id="MF_00983"/>
    </source>
</evidence>
<evidence type="ECO:0000313" key="16">
    <source>
        <dbReference type="Proteomes" id="UP000245449"/>
    </source>
</evidence>
<keyword evidence="2 12" id="KW-0235">DNA replication</keyword>
<reference evidence="15 16" key="1">
    <citation type="submission" date="2018-04" db="EMBL/GenBank/DDBJ databases">
        <title>Flavobacterium sp. nov., isolated from glacier ice.</title>
        <authorList>
            <person name="Liu Q."/>
            <person name="Xin Y.-H."/>
        </authorList>
    </citation>
    <scope>NUCLEOTIDE SEQUENCE [LARGE SCALE GENOMIC DNA]</scope>
    <source>
        <strain evidence="15 16">RB1R5</strain>
    </source>
</reference>
<keyword evidence="10 12" id="KW-0413">Isomerase</keyword>
<comment type="subunit">
    <text evidence="12">Component of the replication restart primosome.</text>
</comment>
<dbReference type="GO" id="GO:1990077">
    <property type="term" value="C:primosome complex"/>
    <property type="evidence" value="ECO:0007669"/>
    <property type="project" value="UniProtKB-UniRule"/>
</dbReference>
<dbReference type="Proteomes" id="UP000245449">
    <property type="component" value="Unassembled WGS sequence"/>
</dbReference>
<dbReference type="Pfam" id="PF17764">
    <property type="entry name" value="PriA_3primeBD"/>
    <property type="match status" value="1"/>
</dbReference>
<comment type="caution">
    <text evidence="15">The sequence shown here is derived from an EMBL/GenBank/DDBJ whole genome shotgun (WGS) entry which is preliminary data.</text>
</comment>
<dbReference type="PROSITE" id="PS51192">
    <property type="entry name" value="HELICASE_ATP_BIND_1"/>
    <property type="match status" value="1"/>
</dbReference>
<dbReference type="InterPro" id="IPR014001">
    <property type="entry name" value="Helicase_ATP-bd"/>
</dbReference>
<dbReference type="EC" id="5.6.2.4" evidence="12"/>
<evidence type="ECO:0000256" key="7">
    <source>
        <dbReference type="ARBA" id="ARBA00022833"/>
    </source>
</evidence>
<dbReference type="CDD" id="cd17929">
    <property type="entry name" value="DEXHc_priA"/>
    <property type="match status" value="1"/>
</dbReference>
<evidence type="ECO:0000256" key="4">
    <source>
        <dbReference type="ARBA" id="ARBA00022741"/>
    </source>
</evidence>
<organism evidence="15 16">
    <name type="scientific">Flavobacterium psychrotolerans</name>
    <dbReference type="NCBI Taxonomy" id="2169410"/>
    <lineage>
        <taxon>Bacteria</taxon>
        <taxon>Pseudomonadati</taxon>
        <taxon>Bacteroidota</taxon>
        <taxon>Flavobacteriia</taxon>
        <taxon>Flavobacteriales</taxon>
        <taxon>Flavobacteriaceae</taxon>
        <taxon>Flavobacterium</taxon>
    </lineage>
</organism>
<protein>
    <recommendedName>
        <fullName evidence="12">Replication restart protein PriA</fullName>
    </recommendedName>
    <alternativeName>
        <fullName evidence="12">ATP-dependent DNA helicase PriA</fullName>
        <ecNumber evidence="12">5.6.2.4</ecNumber>
    </alternativeName>
    <alternativeName>
        <fullName evidence="12">DNA 3'-5' helicase PriA</fullName>
    </alternativeName>
</protein>
<dbReference type="GO" id="GO:0008270">
    <property type="term" value="F:zinc ion binding"/>
    <property type="evidence" value="ECO:0007669"/>
    <property type="project" value="UniProtKB-UniRule"/>
</dbReference>
<keyword evidence="1 12" id="KW-0639">Primosome</keyword>
<dbReference type="Gene3D" id="3.40.50.300">
    <property type="entry name" value="P-loop containing nucleotide triphosphate hydrolases"/>
    <property type="match status" value="2"/>
</dbReference>
<evidence type="ECO:0000256" key="1">
    <source>
        <dbReference type="ARBA" id="ARBA00022515"/>
    </source>
</evidence>
<dbReference type="GO" id="GO:0006302">
    <property type="term" value="P:double-strand break repair"/>
    <property type="evidence" value="ECO:0007669"/>
    <property type="project" value="InterPro"/>
</dbReference>
<dbReference type="Pfam" id="PF00271">
    <property type="entry name" value="Helicase_C"/>
    <property type="match status" value="1"/>
</dbReference>
<dbReference type="InterPro" id="IPR001650">
    <property type="entry name" value="Helicase_C-like"/>
</dbReference>
<dbReference type="OrthoDB" id="9759544at2"/>
<dbReference type="GO" id="GO:0006270">
    <property type="term" value="P:DNA replication initiation"/>
    <property type="evidence" value="ECO:0007669"/>
    <property type="project" value="TreeGrafter"/>
</dbReference>
<keyword evidence="8 12" id="KW-0067">ATP-binding</keyword>
<dbReference type="EMBL" id="QCZI01000004">
    <property type="protein sequence ID" value="PWA06184.1"/>
    <property type="molecule type" value="Genomic_DNA"/>
</dbReference>
<dbReference type="SUPFAM" id="SSF52540">
    <property type="entry name" value="P-loop containing nucleoside triphosphate hydrolases"/>
    <property type="match status" value="2"/>
</dbReference>
<comment type="catalytic activity">
    <reaction evidence="12">
        <text>Couples ATP hydrolysis with the unwinding of duplex DNA by translocating in the 3'-5' direction.</text>
        <dbReference type="EC" id="5.6.2.4"/>
    </reaction>
</comment>
<feature type="binding site" evidence="12">
    <location>
        <position position="563"/>
    </location>
    <ligand>
        <name>Zn(2+)</name>
        <dbReference type="ChEBI" id="CHEBI:29105"/>
        <label>2</label>
    </ligand>
</feature>
<dbReference type="PANTHER" id="PTHR30580">
    <property type="entry name" value="PRIMOSOMAL PROTEIN N"/>
    <property type="match status" value="1"/>
</dbReference>
<dbReference type="SMART" id="SM00487">
    <property type="entry name" value="DEXDc"/>
    <property type="match status" value="1"/>
</dbReference>
<keyword evidence="9 12" id="KW-0238">DNA-binding</keyword>
<name>A0A2U1JMH9_9FLAO</name>
<feature type="domain" description="Helicase C-terminal" evidence="14">
    <location>
        <begin position="504"/>
        <end position="723"/>
    </location>
</feature>
<dbReference type="SMART" id="SM00490">
    <property type="entry name" value="HELICc"/>
    <property type="match status" value="1"/>
</dbReference>
<feature type="binding site" evidence="12">
    <location>
        <position position="573"/>
    </location>
    <ligand>
        <name>Zn(2+)</name>
        <dbReference type="ChEBI" id="CHEBI:29105"/>
        <label>1</label>
    </ligand>
</feature>
<feature type="binding site" evidence="12">
    <location>
        <position position="545"/>
    </location>
    <ligand>
        <name>Zn(2+)</name>
        <dbReference type="ChEBI" id="CHEBI:29105"/>
        <label>2</label>
    </ligand>
</feature>
<dbReference type="Pfam" id="PF18074">
    <property type="entry name" value="PriA_C"/>
    <property type="match status" value="1"/>
</dbReference>
<dbReference type="InterPro" id="IPR041236">
    <property type="entry name" value="PriA_C"/>
</dbReference>
<dbReference type="GO" id="GO:0006310">
    <property type="term" value="P:DNA recombination"/>
    <property type="evidence" value="ECO:0007669"/>
    <property type="project" value="InterPro"/>
</dbReference>
<dbReference type="GO" id="GO:0003677">
    <property type="term" value="F:DNA binding"/>
    <property type="evidence" value="ECO:0007669"/>
    <property type="project" value="UniProtKB-UniRule"/>
</dbReference>
<dbReference type="NCBIfam" id="TIGR00595">
    <property type="entry name" value="priA"/>
    <property type="match status" value="1"/>
</dbReference>
<dbReference type="Pfam" id="PF00270">
    <property type="entry name" value="DEAD"/>
    <property type="match status" value="1"/>
</dbReference>
<feature type="binding site" evidence="12">
    <location>
        <position position="533"/>
    </location>
    <ligand>
        <name>Zn(2+)</name>
        <dbReference type="ChEBI" id="CHEBI:29105"/>
        <label>1</label>
    </ligand>
</feature>
<comment type="similarity">
    <text evidence="12">Belongs to the helicase family. PriA subfamily.</text>
</comment>
<dbReference type="InterPro" id="IPR005259">
    <property type="entry name" value="PriA"/>
</dbReference>
<dbReference type="InterPro" id="IPR011545">
    <property type="entry name" value="DEAD/DEAH_box_helicase_dom"/>
</dbReference>
<comment type="catalytic activity">
    <reaction evidence="11 12">
        <text>ATP + H2O = ADP + phosphate + H(+)</text>
        <dbReference type="Rhea" id="RHEA:13065"/>
        <dbReference type="ChEBI" id="CHEBI:15377"/>
        <dbReference type="ChEBI" id="CHEBI:15378"/>
        <dbReference type="ChEBI" id="CHEBI:30616"/>
        <dbReference type="ChEBI" id="CHEBI:43474"/>
        <dbReference type="ChEBI" id="CHEBI:456216"/>
        <dbReference type="EC" id="5.6.2.4"/>
    </reaction>
</comment>
<dbReference type="PROSITE" id="PS51194">
    <property type="entry name" value="HELICASE_CTER"/>
    <property type="match status" value="1"/>
</dbReference>
<evidence type="ECO:0000256" key="9">
    <source>
        <dbReference type="ARBA" id="ARBA00023125"/>
    </source>
</evidence>
<feature type="binding site" evidence="12">
    <location>
        <position position="536"/>
    </location>
    <ligand>
        <name>Zn(2+)</name>
        <dbReference type="ChEBI" id="CHEBI:29105"/>
        <label>1</label>
    </ligand>
</feature>
<feature type="binding site" evidence="12">
    <location>
        <position position="576"/>
    </location>
    <ligand>
        <name>Zn(2+)</name>
        <dbReference type="ChEBI" id="CHEBI:29105"/>
        <label>1</label>
    </ligand>
</feature>